<dbReference type="AlphaFoldDB" id="A0AAT9HE16"/>
<reference evidence="2" key="2">
    <citation type="submission" date="2024-07" db="EMBL/GenBank/DDBJ databases">
        <title>Streptomyces haneummycinica sp. nov., a new antibiotic-producing actinobacterium isolated from marine sediment.</title>
        <authorList>
            <person name="Uemura M."/>
            <person name="Hamada M."/>
            <person name="Hirano S."/>
            <person name="Kobayashi K."/>
            <person name="Ohshiro T."/>
            <person name="Kobayashi T."/>
            <person name="Terahara T."/>
        </authorList>
    </citation>
    <scope>NUCLEOTIDE SEQUENCE</scope>
    <source>
        <strain evidence="2">KM77-8</strain>
    </source>
</reference>
<dbReference type="Pfam" id="PF20258">
    <property type="entry name" value="tRNA_Me_trans_C"/>
    <property type="match status" value="1"/>
</dbReference>
<dbReference type="InterPro" id="IPR046885">
    <property type="entry name" value="MnmA-like_C"/>
</dbReference>
<protein>
    <recommendedName>
        <fullName evidence="1">tRNA-specific 2-thiouridylase MnmA-like C-terminal domain-containing protein</fullName>
    </recommendedName>
</protein>
<feature type="domain" description="tRNA-specific 2-thiouridylase MnmA-like C-terminal" evidence="1">
    <location>
        <begin position="3"/>
        <end position="59"/>
    </location>
</feature>
<reference evidence="2" key="1">
    <citation type="submission" date="2024-06" db="EMBL/GenBank/DDBJ databases">
        <authorList>
            <consortium name="consrtm"/>
            <person name="Uemura M."/>
            <person name="Terahara T."/>
        </authorList>
    </citation>
    <scope>NUCLEOTIDE SEQUENCE</scope>
    <source>
        <strain evidence="2">KM77-8</strain>
    </source>
</reference>
<proteinExistence type="predicted"/>
<evidence type="ECO:0000259" key="1">
    <source>
        <dbReference type="Pfam" id="PF20258"/>
    </source>
</evidence>
<gene>
    <name evidence="2" type="ORF">SHKM778_19350</name>
</gene>
<accession>A0AAT9HE16</accession>
<organism evidence="2">
    <name type="scientific">Streptomyces haneummycinicus</name>
    <dbReference type="NCBI Taxonomy" id="3074435"/>
    <lineage>
        <taxon>Bacteria</taxon>
        <taxon>Bacillati</taxon>
        <taxon>Actinomycetota</taxon>
        <taxon>Actinomycetes</taxon>
        <taxon>Kitasatosporales</taxon>
        <taxon>Streptomycetaceae</taxon>
        <taxon>Streptomyces</taxon>
    </lineage>
</organism>
<dbReference type="Gene3D" id="2.40.30.10">
    <property type="entry name" value="Translation factors"/>
    <property type="match status" value="1"/>
</dbReference>
<sequence length="72" mass="7329">MGPGTYTAQLRAHGGETEVTAELVDGTLEVSFTEPVRGVAPGQAIVLYDGTRVVGSATIATTSRAAKTHSAV</sequence>
<name>A0AAT9HE16_9ACTN</name>
<evidence type="ECO:0000313" key="2">
    <source>
        <dbReference type="EMBL" id="BFO15547.1"/>
    </source>
</evidence>
<dbReference type="EMBL" id="AP035768">
    <property type="protein sequence ID" value="BFO15547.1"/>
    <property type="molecule type" value="Genomic_DNA"/>
</dbReference>